<organism evidence="3 4">
    <name type="scientific">Aeromicrobium panaciterrae</name>
    <dbReference type="NCBI Taxonomy" id="363861"/>
    <lineage>
        <taxon>Bacteria</taxon>
        <taxon>Bacillati</taxon>
        <taxon>Actinomycetota</taxon>
        <taxon>Actinomycetes</taxon>
        <taxon>Propionibacteriales</taxon>
        <taxon>Nocardioidaceae</taxon>
        <taxon>Aeromicrobium</taxon>
    </lineage>
</organism>
<feature type="region of interest" description="Disordered" evidence="1">
    <location>
        <begin position="37"/>
        <end position="100"/>
    </location>
</feature>
<protein>
    <submittedName>
        <fullName evidence="3">Uncharacterized protein</fullName>
    </submittedName>
</protein>
<dbReference type="RefSeq" id="WP_309968573.1">
    <property type="nucleotide sequence ID" value="NZ_JAVDWH010000001.1"/>
</dbReference>
<feature type="transmembrane region" description="Helical" evidence="2">
    <location>
        <begin position="15"/>
        <end position="35"/>
    </location>
</feature>
<sequence length="177" mass="18516">MPAWLSRLLDSPRDLAIAGASLVAVAAVVTALFVLPADSNGGGKPSAESPSAGSSSAAPSAEASPSSLPPDKDKYCPAFRQMQKGGLADSGDKEEEGVDTSELSKLFDQLLSRYSKAERVAPLSLRDDYAKALGFLREGKKAADSNDPELLKALAVNLETLNASMDAIQTKSAKFCR</sequence>
<gene>
    <name evidence="3" type="ORF">J2X11_001383</name>
</gene>
<keyword evidence="4" id="KW-1185">Reference proteome</keyword>
<keyword evidence="2" id="KW-0812">Transmembrane</keyword>
<dbReference type="EMBL" id="JAVDWH010000001">
    <property type="protein sequence ID" value="MDR7086544.1"/>
    <property type="molecule type" value="Genomic_DNA"/>
</dbReference>
<keyword evidence="2" id="KW-0472">Membrane</keyword>
<evidence type="ECO:0000256" key="1">
    <source>
        <dbReference type="SAM" id="MobiDB-lite"/>
    </source>
</evidence>
<keyword evidence="2" id="KW-1133">Transmembrane helix</keyword>
<comment type="caution">
    <text evidence="3">The sequence shown here is derived from an EMBL/GenBank/DDBJ whole genome shotgun (WGS) entry which is preliminary data.</text>
</comment>
<evidence type="ECO:0000313" key="3">
    <source>
        <dbReference type="EMBL" id="MDR7086544.1"/>
    </source>
</evidence>
<proteinExistence type="predicted"/>
<dbReference type="Proteomes" id="UP001257739">
    <property type="component" value="Unassembled WGS sequence"/>
</dbReference>
<evidence type="ECO:0000256" key="2">
    <source>
        <dbReference type="SAM" id="Phobius"/>
    </source>
</evidence>
<reference evidence="3 4" key="1">
    <citation type="submission" date="2023-07" db="EMBL/GenBank/DDBJ databases">
        <title>Sorghum-associated microbial communities from plants grown in Nebraska, USA.</title>
        <authorList>
            <person name="Schachtman D."/>
        </authorList>
    </citation>
    <scope>NUCLEOTIDE SEQUENCE [LARGE SCALE GENOMIC DNA]</scope>
    <source>
        <strain evidence="3 4">BE248</strain>
    </source>
</reference>
<name>A0ABU1UMY7_9ACTN</name>
<evidence type="ECO:0000313" key="4">
    <source>
        <dbReference type="Proteomes" id="UP001257739"/>
    </source>
</evidence>
<accession>A0ABU1UMY7</accession>
<feature type="compositionally biased region" description="Low complexity" evidence="1">
    <location>
        <begin position="45"/>
        <end position="66"/>
    </location>
</feature>